<name>A0A4Z1H3F2_9HELO</name>
<sequence>MASAALSAANIRLLAQYSTTYWADEASVNGVWVGLLAKAFPGSDGFVLQPEGQGEGGKMRNDILVRKITNFKTGSQDAYLVFEGKSSKGDNLDQAAKQLLDFVKASPKLSGVQKLWGIVARGTEFRLLFYLNGTEYKLKLPKPNSANPDSGKPSRGAVNPDYTLAKAYNEAGSIESVELFLAYAMTNFIP</sequence>
<dbReference type="AlphaFoldDB" id="A0A4Z1H3F2"/>
<organism evidence="1 2">
    <name type="scientific">Botryotinia convoluta</name>
    <dbReference type="NCBI Taxonomy" id="54673"/>
    <lineage>
        <taxon>Eukaryota</taxon>
        <taxon>Fungi</taxon>
        <taxon>Dikarya</taxon>
        <taxon>Ascomycota</taxon>
        <taxon>Pezizomycotina</taxon>
        <taxon>Leotiomycetes</taxon>
        <taxon>Helotiales</taxon>
        <taxon>Sclerotiniaceae</taxon>
        <taxon>Botryotinia</taxon>
    </lineage>
</organism>
<accession>A0A4Z1H3F2</accession>
<protein>
    <submittedName>
        <fullName evidence="1">Uncharacterized protein</fullName>
    </submittedName>
</protein>
<comment type="caution">
    <text evidence="1">The sequence shown here is derived from an EMBL/GenBank/DDBJ whole genome shotgun (WGS) entry which is preliminary data.</text>
</comment>
<gene>
    <name evidence="1" type="ORF">BCON_1022g00010</name>
</gene>
<dbReference type="OrthoDB" id="5385909at2759"/>
<reference evidence="1 2" key="1">
    <citation type="submission" date="2017-12" db="EMBL/GenBank/DDBJ databases">
        <title>Comparative genomics of Botrytis spp.</title>
        <authorList>
            <person name="Valero-Jimenez C.A."/>
            <person name="Tapia P."/>
            <person name="Veloso J."/>
            <person name="Silva-Moreno E."/>
            <person name="Staats M."/>
            <person name="Valdes J.H."/>
            <person name="Van Kan J.A.L."/>
        </authorList>
    </citation>
    <scope>NUCLEOTIDE SEQUENCE [LARGE SCALE GENOMIC DNA]</scope>
    <source>
        <strain evidence="1 2">MUCL11595</strain>
    </source>
</reference>
<proteinExistence type="predicted"/>
<keyword evidence="2" id="KW-1185">Reference proteome</keyword>
<evidence type="ECO:0000313" key="2">
    <source>
        <dbReference type="Proteomes" id="UP000297527"/>
    </source>
</evidence>
<dbReference type="Proteomes" id="UP000297527">
    <property type="component" value="Unassembled WGS sequence"/>
</dbReference>
<evidence type="ECO:0000313" key="1">
    <source>
        <dbReference type="EMBL" id="TGO43706.1"/>
    </source>
</evidence>
<dbReference type="EMBL" id="PQXN01001020">
    <property type="protein sequence ID" value="TGO43706.1"/>
    <property type="molecule type" value="Genomic_DNA"/>
</dbReference>